<sequence>MTAISLIGSRTESENRKIMSASNPDGTNVSRDPATATA</sequence>
<dbReference type="EMBL" id="VIWT01000003">
    <property type="protein sequence ID" value="TWF90214.1"/>
    <property type="molecule type" value="Genomic_DNA"/>
</dbReference>
<name>A0A561TSW7_9ACTN</name>
<dbReference type="Proteomes" id="UP000317940">
    <property type="component" value="Unassembled WGS sequence"/>
</dbReference>
<reference evidence="2 3" key="1">
    <citation type="submission" date="2019-06" db="EMBL/GenBank/DDBJ databases">
        <title>Sequencing the genomes of 1000 actinobacteria strains.</title>
        <authorList>
            <person name="Klenk H.-P."/>
        </authorList>
    </citation>
    <scope>NUCLEOTIDE SEQUENCE [LARGE SCALE GENOMIC DNA]</scope>
    <source>
        <strain evidence="2 3">DSM 44826</strain>
    </source>
</reference>
<protein>
    <submittedName>
        <fullName evidence="2">Uncharacterized protein</fullName>
    </submittedName>
</protein>
<feature type="region of interest" description="Disordered" evidence="1">
    <location>
        <begin position="1"/>
        <end position="38"/>
    </location>
</feature>
<evidence type="ECO:0000313" key="3">
    <source>
        <dbReference type="Proteomes" id="UP000317940"/>
    </source>
</evidence>
<proteinExistence type="predicted"/>
<organism evidence="2 3">
    <name type="scientific">Kitasatospora viridis</name>
    <dbReference type="NCBI Taxonomy" id="281105"/>
    <lineage>
        <taxon>Bacteria</taxon>
        <taxon>Bacillati</taxon>
        <taxon>Actinomycetota</taxon>
        <taxon>Actinomycetes</taxon>
        <taxon>Kitasatosporales</taxon>
        <taxon>Streptomycetaceae</taxon>
        <taxon>Kitasatospora</taxon>
    </lineage>
</organism>
<gene>
    <name evidence="2" type="ORF">FHX73_13258</name>
</gene>
<keyword evidence="3" id="KW-1185">Reference proteome</keyword>
<evidence type="ECO:0000313" key="2">
    <source>
        <dbReference type="EMBL" id="TWF90214.1"/>
    </source>
</evidence>
<feature type="compositionally biased region" description="Polar residues" evidence="1">
    <location>
        <begin position="20"/>
        <end position="38"/>
    </location>
</feature>
<comment type="caution">
    <text evidence="2">The sequence shown here is derived from an EMBL/GenBank/DDBJ whole genome shotgun (WGS) entry which is preliminary data.</text>
</comment>
<accession>A0A561TSW7</accession>
<evidence type="ECO:0000256" key="1">
    <source>
        <dbReference type="SAM" id="MobiDB-lite"/>
    </source>
</evidence>
<dbReference type="AlphaFoldDB" id="A0A561TSW7"/>